<name>A0A2H3U7B5_FUSOX</name>
<evidence type="ECO:0000313" key="3">
    <source>
        <dbReference type="Proteomes" id="UP000219369"/>
    </source>
</evidence>
<evidence type="ECO:0000313" key="2">
    <source>
        <dbReference type="EMBL" id="SCO91276.1"/>
    </source>
</evidence>
<sequence length="46" mass="5177">MRGHEQGIEIGALNKTPDGRLKGREESIVAHQDWPDKDEYTEPKSG</sequence>
<gene>
    <name evidence="2" type="ORF">FRV6_15404</name>
</gene>
<feature type="region of interest" description="Disordered" evidence="1">
    <location>
        <begin position="1"/>
        <end position="21"/>
    </location>
</feature>
<protein>
    <submittedName>
        <fullName evidence="2">Uncharacterized protein</fullName>
    </submittedName>
</protein>
<reference evidence="3" key="1">
    <citation type="submission" date="2016-09" db="EMBL/GenBank/DDBJ databases">
        <authorList>
            <person name="Guldener U."/>
        </authorList>
    </citation>
    <scope>NUCLEOTIDE SEQUENCE [LARGE SCALE GENOMIC DNA]</scope>
    <source>
        <strain evidence="3">V64-1</strain>
    </source>
</reference>
<dbReference type="AlphaFoldDB" id="A0A2H3U7B5"/>
<proteinExistence type="predicted"/>
<dbReference type="EMBL" id="FMJY01000010">
    <property type="protein sequence ID" value="SCO91276.1"/>
    <property type="molecule type" value="Genomic_DNA"/>
</dbReference>
<dbReference type="Proteomes" id="UP000219369">
    <property type="component" value="Unassembled WGS sequence"/>
</dbReference>
<accession>A0A2H3U7B5</accession>
<evidence type="ECO:0000256" key="1">
    <source>
        <dbReference type="SAM" id="MobiDB-lite"/>
    </source>
</evidence>
<organism evidence="2 3">
    <name type="scientific">Fusarium oxysporum</name>
    <name type="common">Fusarium vascular wilt</name>
    <dbReference type="NCBI Taxonomy" id="5507"/>
    <lineage>
        <taxon>Eukaryota</taxon>
        <taxon>Fungi</taxon>
        <taxon>Dikarya</taxon>
        <taxon>Ascomycota</taxon>
        <taxon>Pezizomycotina</taxon>
        <taxon>Sordariomycetes</taxon>
        <taxon>Hypocreomycetidae</taxon>
        <taxon>Hypocreales</taxon>
        <taxon>Nectriaceae</taxon>
        <taxon>Fusarium</taxon>
        <taxon>Fusarium oxysporum species complex</taxon>
    </lineage>
</organism>